<gene>
    <name evidence="6" type="ORF">S12H4_38510</name>
</gene>
<proteinExistence type="predicted"/>
<dbReference type="GO" id="GO:0051536">
    <property type="term" value="F:iron-sulfur cluster binding"/>
    <property type="evidence" value="ECO:0007669"/>
    <property type="project" value="UniProtKB-KW"/>
</dbReference>
<accession>X1TYZ0</accession>
<dbReference type="InterPro" id="IPR058240">
    <property type="entry name" value="rSAM_sf"/>
</dbReference>
<evidence type="ECO:0000313" key="6">
    <source>
        <dbReference type="EMBL" id="GAI92795.1"/>
    </source>
</evidence>
<evidence type="ECO:0000256" key="3">
    <source>
        <dbReference type="ARBA" id="ARBA00023004"/>
    </source>
</evidence>
<dbReference type="PANTHER" id="PTHR11228:SF22">
    <property type="entry name" value="PEPTIDE BIOSYNTHESIS PROTEIN YYDG-RELATED"/>
    <property type="match status" value="1"/>
</dbReference>
<keyword evidence="1" id="KW-0949">S-adenosyl-L-methionine</keyword>
<dbReference type="InterPro" id="IPR007197">
    <property type="entry name" value="rSAM"/>
</dbReference>
<comment type="caution">
    <text evidence="6">The sequence shown here is derived from an EMBL/GenBank/DDBJ whole genome shotgun (WGS) entry which is preliminary data.</text>
</comment>
<dbReference type="EMBL" id="BARW01023186">
    <property type="protein sequence ID" value="GAI92795.1"/>
    <property type="molecule type" value="Genomic_DNA"/>
</dbReference>
<feature type="domain" description="Radical SAM core" evidence="5">
    <location>
        <begin position="5"/>
        <end position="117"/>
    </location>
</feature>
<protein>
    <recommendedName>
        <fullName evidence="5">Radical SAM core domain-containing protein</fullName>
    </recommendedName>
</protein>
<dbReference type="PANTHER" id="PTHR11228">
    <property type="entry name" value="RADICAL SAM DOMAIN PROTEIN"/>
    <property type="match status" value="1"/>
</dbReference>
<evidence type="ECO:0000256" key="2">
    <source>
        <dbReference type="ARBA" id="ARBA00022723"/>
    </source>
</evidence>
<name>X1TYZ0_9ZZZZ</name>
<evidence type="ECO:0000256" key="4">
    <source>
        <dbReference type="ARBA" id="ARBA00023014"/>
    </source>
</evidence>
<organism evidence="6">
    <name type="scientific">marine sediment metagenome</name>
    <dbReference type="NCBI Taxonomy" id="412755"/>
    <lineage>
        <taxon>unclassified sequences</taxon>
        <taxon>metagenomes</taxon>
        <taxon>ecological metagenomes</taxon>
    </lineage>
</organism>
<dbReference type="SUPFAM" id="SSF102114">
    <property type="entry name" value="Radical SAM enzymes"/>
    <property type="match status" value="1"/>
</dbReference>
<dbReference type="AlphaFoldDB" id="X1TYZ0"/>
<dbReference type="GO" id="GO:0003824">
    <property type="term" value="F:catalytic activity"/>
    <property type="evidence" value="ECO:0007669"/>
    <property type="project" value="InterPro"/>
</dbReference>
<evidence type="ECO:0000256" key="1">
    <source>
        <dbReference type="ARBA" id="ARBA00022691"/>
    </source>
</evidence>
<dbReference type="GO" id="GO:0046872">
    <property type="term" value="F:metal ion binding"/>
    <property type="evidence" value="ECO:0007669"/>
    <property type="project" value="UniProtKB-KW"/>
</dbReference>
<dbReference type="Pfam" id="PF04055">
    <property type="entry name" value="Radical_SAM"/>
    <property type="match status" value="1"/>
</dbReference>
<evidence type="ECO:0000259" key="5">
    <source>
        <dbReference type="Pfam" id="PF04055"/>
    </source>
</evidence>
<keyword evidence="2" id="KW-0479">Metal-binding</keyword>
<dbReference type="Gene3D" id="3.20.20.70">
    <property type="entry name" value="Aldolase class I"/>
    <property type="match status" value="1"/>
</dbReference>
<keyword evidence="3" id="KW-0408">Iron</keyword>
<dbReference type="CDD" id="cd01335">
    <property type="entry name" value="Radical_SAM"/>
    <property type="match status" value="1"/>
</dbReference>
<reference evidence="6" key="1">
    <citation type="journal article" date="2014" name="Front. Microbiol.">
        <title>High frequency of phylogenetically diverse reductive dehalogenase-homologous genes in deep subseafloor sedimentary metagenomes.</title>
        <authorList>
            <person name="Kawai M."/>
            <person name="Futagami T."/>
            <person name="Toyoda A."/>
            <person name="Takaki Y."/>
            <person name="Nishi S."/>
            <person name="Hori S."/>
            <person name="Arai W."/>
            <person name="Tsubouchi T."/>
            <person name="Morono Y."/>
            <person name="Uchiyama I."/>
            <person name="Ito T."/>
            <person name="Fujiyama A."/>
            <person name="Inagaki F."/>
            <person name="Takami H."/>
        </authorList>
    </citation>
    <scope>NUCLEOTIDE SEQUENCE</scope>
    <source>
        <strain evidence="6">Expedition CK06-06</strain>
    </source>
</reference>
<dbReference type="InterPro" id="IPR013785">
    <property type="entry name" value="Aldolase_TIM"/>
</dbReference>
<dbReference type="InterPro" id="IPR050377">
    <property type="entry name" value="Radical_SAM_PqqE_MftC-like"/>
</dbReference>
<sequence length="124" mass="13804">MLHEVLSLGQQARKLGLRQISISGGEPLCHPDIVGIVNGLARQNLNTSIYTTGLIFDENQTVLSYKNWDEFHSADPTLIFNIQSTTPNIHDQLVVRQGAFALTKRSILLAQQEGFQIEVHIVPN</sequence>
<feature type="non-terminal residue" evidence="6">
    <location>
        <position position="124"/>
    </location>
</feature>
<keyword evidence="4" id="KW-0411">Iron-sulfur</keyword>